<feature type="transmembrane region" description="Helical" evidence="3">
    <location>
        <begin position="182"/>
        <end position="210"/>
    </location>
</feature>
<keyword evidence="3" id="KW-1133">Transmembrane helix</keyword>
<protein>
    <recommendedName>
        <fullName evidence="6">Chromosome partition protein Smc</fullName>
    </recommendedName>
</protein>
<evidence type="ECO:0000256" key="2">
    <source>
        <dbReference type="SAM" id="MobiDB-lite"/>
    </source>
</evidence>
<feature type="region of interest" description="Disordered" evidence="2">
    <location>
        <begin position="336"/>
        <end position="355"/>
    </location>
</feature>
<name>A0ABY5DGX7_9ACTN</name>
<keyword evidence="4" id="KW-0614">Plasmid</keyword>
<accession>A0ABY5DGX7</accession>
<dbReference type="RefSeq" id="WP_254422250.1">
    <property type="nucleotide sequence ID" value="NZ_BAAAJB010000040.1"/>
</dbReference>
<keyword evidence="3" id="KW-0472">Membrane</keyword>
<dbReference type="Proteomes" id="UP001055940">
    <property type="component" value="Plasmid unnamed1"/>
</dbReference>
<evidence type="ECO:0000256" key="3">
    <source>
        <dbReference type="SAM" id="Phobius"/>
    </source>
</evidence>
<keyword evidence="5" id="KW-1185">Reference proteome</keyword>
<evidence type="ECO:0008006" key="6">
    <source>
        <dbReference type="Google" id="ProtNLM"/>
    </source>
</evidence>
<organism evidence="4 5">
    <name type="scientific">Nocardiopsis exhalans</name>
    <dbReference type="NCBI Taxonomy" id="163604"/>
    <lineage>
        <taxon>Bacteria</taxon>
        <taxon>Bacillati</taxon>
        <taxon>Actinomycetota</taxon>
        <taxon>Actinomycetes</taxon>
        <taxon>Streptosporangiales</taxon>
        <taxon>Nocardiopsidaceae</taxon>
        <taxon>Nocardiopsis</taxon>
    </lineage>
</organism>
<feature type="transmembrane region" description="Helical" evidence="3">
    <location>
        <begin position="144"/>
        <end position="162"/>
    </location>
</feature>
<proteinExistence type="predicted"/>
<reference evidence="4" key="1">
    <citation type="submission" date="2022-06" db="EMBL/GenBank/DDBJ databases">
        <authorList>
            <person name="Ping M."/>
        </authorList>
    </citation>
    <scope>NUCLEOTIDE SEQUENCE</scope>
    <source>
        <strain evidence="4">JCM11759T</strain>
        <plasmid evidence="4">unnamed1</plasmid>
    </source>
</reference>
<evidence type="ECO:0000313" key="5">
    <source>
        <dbReference type="Proteomes" id="UP001055940"/>
    </source>
</evidence>
<keyword evidence="1" id="KW-0175">Coiled coil</keyword>
<feature type="transmembrane region" description="Helical" evidence="3">
    <location>
        <begin position="89"/>
        <end position="107"/>
    </location>
</feature>
<gene>
    <name evidence="4" type="ORF">NE857_33745</name>
</gene>
<feature type="transmembrane region" description="Helical" evidence="3">
    <location>
        <begin position="230"/>
        <end position="248"/>
    </location>
</feature>
<evidence type="ECO:0000313" key="4">
    <source>
        <dbReference type="EMBL" id="USY23596.1"/>
    </source>
</evidence>
<feature type="coiled-coil region" evidence="1">
    <location>
        <begin position="271"/>
        <end position="298"/>
    </location>
</feature>
<feature type="compositionally biased region" description="Basic and acidic residues" evidence="2">
    <location>
        <begin position="343"/>
        <end position="355"/>
    </location>
</feature>
<feature type="coiled-coil region" evidence="1">
    <location>
        <begin position="373"/>
        <end position="433"/>
    </location>
</feature>
<geneLocation type="plasmid" evidence="4 5">
    <name>unnamed1</name>
</geneLocation>
<feature type="transmembrane region" description="Helical" evidence="3">
    <location>
        <begin position="119"/>
        <end position="138"/>
    </location>
</feature>
<evidence type="ECO:0000256" key="1">
    <source>
        <dbReference type="SAM" id="Coils"/>
    </source>
</evidence>
<dbReference type="EMBL" id="CP099838">
    <property type="protein sequence ID" value="USY23596.1"/>
    <property type="molecule type" value="Genomic_DNA"/>
</dbReference>
<sequence>MGTARPGEWKPKPPGVREVHHYAVGARKGSQTTNKPPKPPVRERISSGALVAAGLLITFGIIGGAWVVYDAQYQFAVTHNWGNEDIAHIQAAIPEVVWVGMALLGLAQALRGRKSARAISGIILFFSLSMGAQLLYAVPNPGGYLVAIITPLALALLLETFIDGVYRWACARDGIPVEEKPILLRIGAALGTVPKLLWILPGALLIGFLLDFTATWTGVRTWLLETALPLAPFVLLAFPAMWVLRLLLDFKGTWHGMRDWLLDMIPYAPGRTKAQDDARAAQRDARQAAQNQAEAERLAEKRVLEEKRRSDEALTAAHQAHADELERIRADFAADQQAAQDAATEREQSLIRDRDQQVAEIQDQLYRMESSSDEGLRQAKARAETQLAEARAEFEQALAGERRAAEKQARELREVYERRLSTAQGELTAARGESSRLSEQVRSRTARVDELSGQVETLLQTVSGRERLLWEYQGLGRRGDVRFGRRDYVREVVRELLLTGDIPLQSENTACNYVNDWLDKNPTAVNGQKVAVGS</sequence>
<feature type="transmembrane region" description="Helical" evidence="3">
    <location>
        <begin position="48"/>
        <end position="69"/>
    </location>
</feature>
<keyword evidence="3" id="KW-0812">Transmembrane</keyword>